<dbReference type="SUPFAM" id="SSF48613">
    <property type="entry name" value="Heme oxygenase-like"/>
    <property type="match status" value="1"/>
</dbReference>
<evidence type="ECO:0000256" key="1">
    <source>
        <dbReference type="ARBA" id="ARBA00022617"/>
    </source>
</evidence>
<evidence type="ECO:0000313" key="4">
    <source>
        <dbReference type="EMBL" id="SLM38323.1"/>
    </source>
</evidence>
<sequence length="304" mass="34239">MRPPAQQLQEQHCTEPATSLPEEINAATKQAHTRLNRLISARLPLALPPHSNDPNTYAGGLLHFAPVYIVFESVWLALLNAPTLGKQGKQTLSTEEERIHKILERLYIPELRRTERLCQDLAKLLDLPPDQIKGGMSRRGWPRVSEFAAHIEASASAKPHVLVAYAWVMYMALFNGGRWMRSELSAAGDRFWGSPSHTLVDEQDKGGSDACLNFFRFKGSQDGDGIKHDFKARLSEMEVLLKAEERLDIVREAQDIFIHCALLVEELDDAVAGQRTMEPMPLHQLLLKHLLPMGMVDLFQGKPR</sequence>
<evidence type="ECO:0000256" key="3">
    <source>
        <dbReference type="ARBA" id="ARBA00023004"/>
    </source>
</evidence>
<dbReference type="EMBL" id="FWEW01002370">
    <property type="protein sequence ID" value="SLM38323.1"/>
    <property type="molecule type" value="Genomic_DNA"/>
</dbReference>
<dbReference type="Gene3D" id="1.20.910.10">
    <property type="entry name" value="Heme oxygenase-like"/>
    <property type="match status" value="1"/>
</dbReference>
<dbReference type="InterPro" id="IPR016084">
    <property type="entry name" value="Haem_Oase-like_multi-hlx"/>
</dbReference>
<dbReference type="Pfam" id="PF01126">
    <property type="entry name" value="Heme_oxygenase"/>
    <property type="match status" value="1"/>
</dbReference>
<dbReference type="GO" id="GO:0006788">
    <property type="term" value="P:heme oxidation"/>
    <property type="evidence" value="ECO:0007669"/>
    <property type="project" value="InterPro"/>
</dbReference>
<reference evidence="5" key="1">
    <citation type="submission" date="2017-03" db="EMBL/GenBank/DDBJ databases">
        <authorList>
            <person name="Sharma R."/>
            <person name="Thines M."/>
        </authorList>
    </citation>
    <scope>NUCLEOTIDE SEQUENCE [LARGE SCALE GENOMIC DNA]</scope>
</reference>
<dbReference type="Proteomes" id="UP000192927">
    <property type="component" value="Unassembled WGS sequence"/>
</dbReference>
<evidence type="ECO:0000313" key="5">
    <source>
        <dbReference type="Proteomes" id="UP000192927"/>
    </source>
</evidence>
<keyword evidence="2" id="KW-0479">Metal-binding</keyword>
<dbReference type="GO" id="GO:0046872">
    <property type="term" value="F:metal ion binding"/>
    <property type="evidence" value="ECO:0007669"/>
    <property type="project" value="UniProtKB-KW"/>
</dbReference>
<organism evidence="4 5">
    <name type="scientific">Lasallia pustulata</name>
    <dbReference type="NCBI Taxonomy" id="136370"/>
    <lineage>
        <taxon>Eukaryota</taxon>
        <taxon>Fungi</taxon>
        <taxon>Dikarya</taxon>
        <taxon>Ascomycota</taxon>
        <taxon>Pezizomycotina</taxon>
        <taxon>Lecanoromycetes</taxon>
        <taxon>OSLEUM clade</taxon>
        <taxon>Umbilicariomycetidae</taxon>
        <taxon>Umbilicariales</taxon>
        <taxon>Umbilicariaceae</taxon>
        <taxon>Lasallia</taxon>
    </lineage>
</organism>
<dbReference type="CDD" id="cd19165">
    <property type="entry name" value="HemeO"/>
    <property type="match status" value="1"/>
</dbReference>
<proteinExistence type="predicted"/>
<dbReference type="InterPro" id="IPR002051">
    <property type="entry name" value="Haem_Oase"/>
</dbReference>
<name>A0A1W5D5C3_9LECA</name>
<dbReference type="PANTHER" id="PTHR10720">
    <property type="entry name" value="HEME OXYGENASE"/>
    <property type="match status" value="1"/>
</dbReference>
<keyword evidence="3" id="KW-0408">Iron</keyword>
<dbReference type="AlphaFoldDB" id="A0A1W5D5C3"/>
<evidence type="ECO:0000256" key="2">
    <source>
        <dbReference type="ARBA" id="ARBA00022723"/>
    </source>
</evidence>
<dbReference type="GO" id="GO:0004392">
    <property type="term" value="F:heme oxygenase (decyclizing) activity"/>
    <property type="evidence" value="ECO:0007669"/>
    <property type="project" value="InterPro"/>
</dbReference>
<keyword evidence="5" id="KW-1185">Reference proteome</keyword>
<dbReference type="PANTHER" id="PTHR10720:SF0">
    <property type="entry name" value="HEME OXYGENASE"/>
    <property type="match status" value="1"/>
</dbReference>
<accession>A0A1W5D5C3</accession>
<protein>
    <submittedName>
        <fullName evidence="4">Haem oxygenase-like, multi-helical</fullName>
    </submittedName>
</protein>
<dbReference type="InterPro" id="IPR016053">
    <property type="entry name" value="Haem_Oase-like"/>
</dbReference>
<keyword evidence="1" id="KW-0349">Heme</keyword>